<dbReference type="EMBL" id="AZST01000673">
    <property type="protein sequence ID" value="KEP47706.1"/>
    <property type="molecule type" value="Genomic_DNA"/>
</dbReference>
<dbReference type="HOGENOM" id="CLU_074272_0_0_1"/>
<gene>
    <name evidence="1" type="ORF">V565_146760</name>
</gene>
<accession>A0A074RKV6</accession>
<evidence type="ECO:0000313" key="2">
    <source>
        <dbReference type="Proteomes" id="UP000027456"/>
    </source>
</evidence>
<evidence type="ECO:0000313" key="1">
    <source>
        <dbReference type="EMBL" id="KEP47706.1"/>
    </source>
</evidence>
<comment type="caution">
    <text evidence="1">The sequence shown here is derived from an EMBL/GenBank/DDBJ whole genome shotgun (WGS) entry which is preliminary data.</text>
</comment>
<dbReference type="Proteomes" id="UP000027456">
    <property type="component" value="Unassembled WGS sequence"/>
</dbReference>
<organism evidence="1 2">
    <name type="scientific">Rhizoctonia solani 123E</name>
    <dbReference type="NCBI Taxonomy" id="1423351"/>
    <lineage>
        <taxon>Eukaryota</taxon>
        <taxon>Fungi</taxon>
        <taxon>Dikarya</taxon>
        <taxon>Basidiomycota</taxon>
        <taxon>Agaricomycotina</taxon>
        <taxon>Agaricomycetes</taxon>
        <taxon>Cantharellales</taxon>
        <taxon>Ceratobasidiaceae</taxon>
        <taxon>Rhizoctonia</taxon>
    </lineage>
</organism>
<protein>
    <submittedName>
        <fullName evidence="1">Putative vegetative incompatibility protein HET-E-1</fullName>
    </submittedName>
</protein>
<feature type="non-terminal residue" evidence="1">
    <location>
        <position position="205"/>
    </location>
</feature>
<keyword evidence="2" id="KW-1185">Reference proteome</keyword>
<proteinExistence type="predicted"/>
<sequence>MMLTLQPLNISSVPIDDERGVLADPPAVERFRHWITDVEISPVDADPNCKFSARIFVDYELVCNLPWIDYTRSLRWSGLLLCDVSPLSKVSLRLCRSFQDKPRYFNFPASIISEVDEETGEITFELPEAAWVVTIKSLTVATAEQRFLGELDRFNAIDVYGGLEPNETGKHLFKYALQFTILAAETLPECTAKVSFLICMKAWKV</sequence>
<dbReference type="OrthoDB" id="3249948at2759"/>
<reference evidence="1 2" key="1">
    <citation type="submission" date="2013-12" db="EMBL/GenBank/DDBJ databases">
        <authorList>
            <person name="Cubeta M."/>
            <person name="Pakala S."/>
            <person name="Fedorova N."/>
            <person name="Thomas E."/>
            <person name="Dean R."/>
            <person name="Jabaji S."/>
            <person name="Neate S."/>
            <person name="Toda T."/>
            <person name="Tavantzis S."/>
            <person name="Vilgalys R."/>
            <person name="Bharathan N."/>
            <person name="Pakala S."/>
            <person name="Losada L.S."/>
            <person name="Zafar N."/>
            <person name="Nierman W."/>
        </authorList>
    </citation>
    <scope>NUCLEOTIDE SEQUENCE [LARGE SCALE GENOMIC DNA]</scope>
    <source>
        <strain evidence="1 2">123E</strain>
    </source>
</reference>
<dbReference type="AlphaFoldDB" id="A0A074RKV6"/>
<name>A0A074RKV6_9AGAM</name>